<feature type="transmembrane region" description="Helical" evidence="5">
    <location>
        <begin position="6"/>
        <end position="24"/>
    </location>
</feature>
<feature type="transmembrane region" description="Helical" evidence="5">
    <location>
        <begin position="107"/>
        <end position="128"/>
    </location>
</feature>
<evidence type="ECO:0000256" key="3">
    <source>
        <dbReference type="ARBA" id="ARBA00022989"/>
    </source>
</evidence>
<evidence type="ECO:0000256" key="2">
    <source>
        <dbReference type="ARBA" id="ARBA00022692"/>
    </source>
</evidence>
<comment type="caution">
    <text evidence="7">The sequence shown here is derived from an EMBL/GenBank/DDBJ whole genome shotgun (WGS) entry which is preliminary data.</text>
</comment>
<dbReference type="Proteomes" id="UP001519287">
    <property type="component" value="Unassembled WGS sequence"/>
</dbReference>
<feature type="transmembrane region" description="Helical" evidence="5">
    <location>
        <begin position="143"/>
        <end position="163"/>
    </location>
</feature>
<gene>
    <name evidence="7" type="ORF">J2Z66_005203</name>
</gene>
<organism evidence="7 8">
    <name type="scientific">Paenibacillus eucommiae</name>
    <dbReference type="NCBI Taxonomy" id="1355755"/>
    <lineage>
        <taxon>Bacteria</taxon>
        <taxon>Bacillati</taxon>
        <taxon>Bacillota</taxon>
        <taxon>Bacilli</taxon>
        <taxon>Bacillales</taxon>
        <taxon>Paenibacillaceae</taxon>
        <taxon>Paenibacillus</taxon>
    </lineage>
</organism>
<keyword evidence="3 5" id="KW-1133">Transmembrane helix</keyword>
<dbReference type="Pfam" id="PF07291">
    <property type="entry name" value="MauE"/>
    <property type="match status" value="1"/>
</dbReference>
<evidence type="ECO:0000313" key="8">
    <source>
        <dbReference type="Proteomes" id="UP001519287"/>
    </source>
</evidence>
<dbReference type="InterPro" id="IPR009908">
    <property type="entry name" value="Methylamine_util_MauE"/>
</dbReference>
<proteinExistence type="predicted"/>
<feature type="domain" description="Methylamine utilisation protein MauE" evidence="6">
    <location>
        <begin position="3"/>
        <end position="127"/>
    </location>
</feature>
<keyword evidence="4 5" id="KW-0472">Membrane</keyword>
<keyword evidence="8" id="KW-1185">Reference proteome</keyword>
<reference evidence="7 8" key="1">
    <citation type="submission" date="2021-03" db="EMBL/GenBank/DDBJ databases">
        <title>Genomic Encyclopedia of Type Strains, Phase IV (KMG-IV): sequencing the most valuable type-strain genomes for metagenomic binning, comparative biology and taxonomic classification.</title>
        <authorList>
            <person name="Goeker M."/>
        </authorList>
    </citation>
    <scope>NUCLEOTIDE SEQUENCE [LARGE SCALE GENOMIC DNA]</scope>
    <source>
        <strain evidence="7 8">DSM 26048</strain>
    </source>
</reference>
<evidence type="ECO:0000256" key="1">
    <source>
        <dbReference type="ARBA" id="ARBA00004141"/>
    </source>
</evidence>
<accession>A0ABS4J398</accession>
<comment type="subcellular location">
    <subcellularLocation>
        <location evidence="1">Membrane</location>
        <topology evidence="1">Multi-pass membrane protein</topology>
    </subcellularLocation>
</comment>
<dbReference type="EMBL" id="JAGGLB010000019">
    <property type="protein sequence ID" value="MBP1993581.1"/>
    <property type="molecule type" value="Genomic_DNA"/>
</dbReference>
<evidence type="ECO:0000256" key="5">
    <source>
        <dbReference type="SAM" id="Phobius"/>
    </source>
</evidence>
<keyword evidence="2 5" id="KW-0812">Transmembrane</keyword>
<feature type="transmembrane region" description="Helical" evidence="5">
    <location>
        <begin position="68"/>
        <end position="86"/>
    </location>
</feature>
<evidence type="ECO:0000313" key="7">
    <source>
        <dbReference type="EMBL" id="MBP1993581.1"/>
    </source>
</evidence>
<evidence type="ECO:0000259" key="6">
    <source>
        <dbReference type="Pfam" id="PF07291"/>
    </source>
</evidence>
<dbReference type="RefSeq" id="WP_209975463.1">
    <property type="nucleotide sequence ID" value="NZ_JAGGLB010000019.1"/>
</dbReference>
<evidence type="ECO:0000256" key="4">
    <source>
        <dbReference type="ARBA" id="ARBA00023136"/>
    </source>
</evidence>
<feature type="transmembrane region" description="Helical" evidence="5">
    <location>
        <begin position="45"/>
        <end position="62"/>
    </location>
</feature>
<name>A0ABS4J398_9BACL</name>
<sequence length="184" mass="20694">MVVASFFQIFLFIMFLLSGFLKLLDIKSFQSTLNQLNIIPKLVKLLSYMVPLLEILSAVLLLFETTRWIAECSLFCLCGAFVWTVYQSISKSKKIECNCFGNLGSETLGSITIVRIMLVVAMTLFLMVSGQNTDLYALSKTDWIGSISISIGIIVLFSLLQTFNSYKKILKSFDQKRDAKGVKP</sequence>
<protein>
    <submittedName>
        <fullName evidence="7">Membrane protein YphA (DoxX/SURF4 family)</fullName>
    </submittedName>
</protein>